<gene>
    <name evidence="1" type="ORF">K3X48_06660</name>
</gene>
<protein>
    <submittedName>
        <fullName evidence="1">Uncharacterized protein</fullName>
    </submittedName>
</protein>
<dbReference type="AlphaFoldDB" id="A0A9Q9HCB8"/>
<evidence type="ECO:0000313" key="2">
    <source>
        <dbReference type="Proteomes" id="UP001057991"/>
    </source>
</evidence>
<dbReference type="InterPro" id="IPR043737">
    <property type="entry name" value="DUF5682"/>
</dbReference>
<dbReference type="EMBL" id="CP080776">
    <property type="protein sequence ID" value="UWP96651.1"/>
    <property type="molecule type" value="Genomic_DNA"/>
</dbReference>
<accession>A0A9Q9HCB8</accession>
<dbReference type="Pfam" id="PF18934">
    <property type="entry name" value="DUF5682"/>
    <property type="match status" value="1"/>
</dbReference>
<sequence>MSMRDEALIHQVHDRLFQPETGLYLAPIRHHSPACAWAVRTMIRELKPSRVLIEAPHDLSHLIPHLLDPDTVPPVAVASLLDQKNGPRLAAYYPFCAHSPEWVALREGAAVGADLQFIDLGSDVKMAGEADDQTGPRALVREQGFDSGDYVRALCDRLGCRDGYELWDHLFETRLGETNWRKFLGDVGAYCAALRAATPEEEIASGEDPAREAHMAACLRDALAEGITNGPVVCVIGGFHAGPLLSPSERAGKTKAGGKSDAASYLIRYGYKELDALMGYGAGLPQPAYYQTLWDHAEACGTTPNWPDLAHEIVADFASDMRSAGYGIPVPAQVELLRTAETLARLRGRPGALRHDLFDGLTSSLLKGEASGADVWRERFTLFLRGHALGEVSDAAGQPPIVADARARARRHRFDVTDGQRRERSLDIRRKPAHLAASRFAHTMALLDTGFATRQGGPDFLNAVQTGLLFEHWDYAWSPRVEGQLIEAAIHGDTLPAACLGKLNALRIALADEGRADDLSALITLFKKGLLAGLGTDLTGFLSEISGAITRSADFPDAASAMVELHAIEASRGPLSLPEGLAIAPTMQQAFSRMIYLCDDLPKMREEAIPPCLDALRLLSELMRGPGGKHIGAERFEDALDRVAEADPAPELLGAITAIAVESGRKPDHTLPDLIVAQLTGSAPDLPTRLAGLRGVLAVAPSLLWTVEGMLGALDDFLTGLEDDGFLEVLPHLRLALSALSPREADQVAAALTRRHGGTVGEFTAHHHDVDAREAATGAQIDTALRAALRKDGLMDWIIGGAA</sequence>
<dbReference type="Proteomes" id="UP001057991">
    <property type="component" value="Chromosome"/>
</dbReference>
<organism evidence="1 2">
    <name type="scientific">Aliiroseovarius crassostreae</name>
    <dbReference type="NCBI Taxonomy" id="154981"/>
    <lineage>
        <taxon>Bacteria</taxon>
        <taxon>Pseudomonadati</taxon>
        <taxon>Pseudomonadota</taxon>
        <taxon>Alphaproteobacteria</taxon>
        <taxon>Rhodobacterales</taxon>
        <taxon>Paracoccaceae</taxon>
        <taxon>Aliiroseovarius</taxon>
    </lineage>
</organism>
<evidence type="ECO:0000313" key="1">
    <source>
        <dbReference type="EMBL" id="UWP96651.1"/>
    </source>
</evidence>
<proteinExistence type="predicted"/>
<reference evidence="1" key="1">
    <citation type="submission" date="2021-08" db="EMBL/GenBank/DDBJ databases">
        <authorList>
            <person name="Nwanade C."/>
            <person name="Wang M."/>
            <person name="Masoudi A."/>
            <person name="Yu Z."/>
            <person name="Liu J."/>
        </authorList>
    </citation>
    <scope>NUCLEOTIDE SEQUENCE</scope>
    <source>
        <strain evidence="1">S056</strain>
    </source>
</reference>
<name>A0A9Q9HCB8_9RHOB</name>